<reference evidence="4" key="2">
    <citation type="submission" date="2019-09" db="UniProtKB">
        <authorList>
            <consortium name="WormBaseParasite"/>
        </authorList>
    </citation>
    <scope>IDENTIFICATION</scope>
</reference>
<dbReference type="Gene3D" id="3.40.50.1820">
    <property type="entry name" value="alpha/beta hydrolase"/>
    <property type="match status" value="1"/>
</dbReference>
<evidence type="ECO:0000259" key="1">
    <source>
        <dbReference type="Pfam" id="PF01738"/>
    </source>
</evidence>
<dbReference type="InterPro" id="IPR050261">
    <property type="entry name" value="FrsA_esterase"/>
</dbReference>
<gene>
    <name evidence="2" type="ORF">HPBE_LOCUS20585</name>
</gene>
<dbReference type="SUPFAM" id="SSF53474">
    <property type="entry name" value="alpha/beta-Hydrolases"/>
    <property type="match status" value="1"/>
</dbReference>
<sequence>AFFSNSAEAKKSPAVLVFHAFGGCTEFESGRAAVLAEEGFIALAADVYGNGKRGSSREENFGMMKPLISDRSGVLKTRLLAAVHALRSLPEVDTERVGAIGYCFGGLCALDLARHNVGLRAAVSFHGTLTPIPGLEYITEILILTSQRKRLAMHMVSFQVTNFMLEMRTRKADWLFTSYGNAEHAFTEPGKVFLFFVFPF</sequence>
<dbReference type="Pfam" id="PF01738">
    <property type="entry name" value="DLH"/>
    <property type="match status" value="1"/>
</dbReference>
<dbReference type="AlphaFoldDB" id="A0A183GE53"/>
<evidence type="ECO:0000313" key="3">
    <source>
        <dbReference type="Proteomes" id="UP000050761"/>
    </source>
</evidence>
<dbReference type="GO" id="GO:0016787">
    <property type="term" value="F:hydrolase activity"/>
    <property type="evidence" value="ECO:0007669"/>
    <property type="project" value="InterPro"/>
</dbReference>
<dbReference type="OrthoDB" id="17560at2759"/>
<dbReference type="InterPro" id="IPR029058">
    <property type="entry name" value="AB_hydrolase_fold"/>
</dbReference>
<dbReference type="PANTHER" id="PTHR22946">
    <property type="entry name" value="DIENELACTONE HYDROLASE DOMAIN-CONTAINING PROTEIN-RELATED"/>
    <property type="match status" value="1"/>
</dbReference>
<feature type="domain" description="Dienelactone hydrolase" evidence="1">
    <location>
        <begin position="6"/>
        <end position="190"/>
    </location>
</feature>
<dbReference type="WBParaSite" id="HPBE_0002058601-mRNA-1">
    <property type="protein sequence ID" value="HPBE_0002058601-mRNA-1"/>
    <property type="gene ID" value="HPBE_0002058601"/>
</dbReference>
<dbReference type="PANTHER" id="PTHR22946:SF0">
    <property type="entry name" value="DIENELACTONE HYDROLASE DOMAIN-CONTAINING PROTEIN"/>
    <property type="match status" value="1"/>
</dbReference>
<evidence type="ECO:0000313" key="4">
    <source>
        <dbReference type="WBParaSite" id="HPBE_0002058601-mRNA-1"/>
    </source>
</evidence>
<accession>A0A183GE53</accession>
<evidence type="ECO:0000313" key="2">
    <source>
        <dbReference type="EMBL" id="VDP20830.1"/>
    </source>
</evidence>
<reference evidence="2 3" key="1">
    <citation type="submission" date="2018-11" db="EMBL/GenBank/DDBJ databases">
        <authorList>
            <consortium name="Pathogen Informatics"/>
        </authorList>
    </citation>
    <scope>NUCLEOTIDE SEQUENCE [LARGE SCALE GENOMIC DNA]</scope>
</reference>
<protein>
    <submittedName>
        <fullName evidence="4">DLH domain-containing protein</fullName>
    </submittedName>
</protein>
<dbReference type="Proteomes" id="UP000050761">
    <property type="component" value="Unassembled WGS sequence"/>
</dbReference>
<name>A0A183GE53_HELPZ</name>
<dbReference type="EMBL" id="UZAH01032281">
    <property type="protein sequence ID" value="VDP20830.1"/>
    <property type="molecule type" value="Genomic_DNA"/>
</dbReference>
<proteinExistence type="predicted"/>
<organism evidence="3 4">
    <name type="scientific">Heligmosomoides polygyrus</name>
    <name type="common">Parasitic roundworm</name>
    <dbReference type="NCBI Taxonomy" id="6339"/>
    <lineage>
        <taxon>Eukaryota</taxon>
        <taxon>Metazoa</taxon>
        <taxon>Ecdysozoa</taxon>
        <taxon>Nematoda</taxon>
        <taxon>Chromadorea</taxon>
        <taxon>Rhabditida</taxon>
        <taxon>Rhabditina</taxon>
        <taxon>Rhabditomorpha</taxon>
        <taxon>Strongyloidea</taxon>
        <taxon>Heligmosomidae</taxon>
        <taxon>Heligmosomoides</taxon>
    </lineage>
</organism>
<keyword evidence="3" id="KW-1185">Reference proteome</keyword>
<dbReference type="InterPro" id="IPR002925">
    <property type="entry name" value="Dienelactn_hydro"/>
</dbReference>
<accession>A0A3P8BSH9</accession>